<accession>A0ABN8CRC7</accession>
<evidence type="ECO:0000313" key="2">
    <source>
        <dbReference type="EMBL" id="CAH0515028.1"/>
    </source>
</evidence>
<dbReference type="Proteomes" id="UP001158986">
    <property type="component" value="Unassembled WGS sequence"/>
</dbReference>
<dbReference type="EMBL" id="CAKLCB010000096">
    <property type="protein sequence ID" value="CAH0515028.1"/>
    <property type="molecule type" value="Genomic_DNA"/>
</dbReference>
<comment type="caution">
    <text evidence="2">The sequence shown here is derived from an EMBL/GenBank/DDBJ whole genome shotgun (WGS) entry which is preliminary data.</text>
</comment>
<protein>
    <submittedName>
        <fullName evidence="2">Uncharacterized protein</fullName>
    </submittedName>
</protein>
<organism evidence="2 3">
    <name type="scientific">Peronospora belbahrii</name>
    <dbReference type="NCBI Taxonomy" id="622444"/>
    <lineage>
        <taxon>Eukaryota</taxon>
        <taxon>Sar</taxon>
        <taxon>Stramenopiles</taxon>
        <taxon>Oomycota</taxon>
        <taxon>Peronosporomycetes</taxon>
        <taxon>Peronosporales</taxon>
        <taxon>Peronosporaceae</taxon>
        <taxon>Peronospora</taxon>
    </lineage>
</organism>
<name>A0ABN8CRC7_9STRA</name>
<keyword evidence="3" id="KW-1185">Reference proteome</keyword>
<reference evidence="2 3" key="1">
    <citation type="submission" date="2021-11" db="EMBL/GenBank/DDBJ databases">
        <authorList>
            <person name="Islam A."/>
            <person name="Islam S."/>
            <person name="Flora M.S."/>
            <person name="Rahman M."/>
            <person name="Ziaur R.M."/>
            <person name="Epstein J.H."/>
            <person name="Hassan M."/>
            <person name="Klassen M."/>
            <person name="Woodard K."/>
            <person name="Webb A."/>
            <person name="Webby R.J."/>
            <person name="El Zowalaty M.E."/>
        </authorList>
    </citation>
    <scope>NUCLEOTIDE SEQUENCE [LARGE SCALE GENOMIC DNA]</scope>
    <source>
        <strain evidence="2">Pbs1</strain>
    </source>
</reference>
<gene>
    <name evidence="2" type="ORF">PBS001_LOCUS1756</name>
</gene>
<feature type="region of interest" description="Disordered" evidence="1">
    <location>
        <begin position="46"/>
        <end position="70"/>
    </location>
</feature>
<sequence>MIQITQSVTQKCLTLRICPSIRKAPMLLRSISYCISKRAMVPRPGPGCRSVGASAGSNAKKLRRGTRAPDVNGEPFTDAGIVTDATKITQLIIAGDKLIEGIGFVADISGKGLITRFFMVMAAVVQTSTLCPWELADRDTKRKRVEVPTLYNAPEKGARLTGLDGIAGKGIQELGPIWGLRTYLRIMLVWW</sequence>
<evidence type="ECO:0000256" key="1">
    <source>
        <dbReference type="SAM" id="MobiDB-lite"/>
    </source>
</evidence>
<proteinExistence type="predicted"/>
<evidence type="ECO:0000313" key="3">
    <source>
        <dbReference type="Proteomes" id="UP001158986"/>
    </source>
</evidence>